<gene>
    <name evidence="2" type="ORF">Tco_1019025</name>
</gene>
<accession>A0ABQ5FXF8</accession>
<keyword evidence="1" id="KW-0175">Coiled coil</keyword>
<reference evidence="2" key="1">
    <citation type="journal article" date="2022" name="Int. J. Mol. Sci.">
        <title>Draft Genome of Tanacetum Coccineum: Genomic Comparison of Closely Related Tanacetum-Family Plants.</title>
        <authorList>
            <person name="Yamashiro T."/>
            <person name="Shiraishi A."/>
            <person name="Nakayama K."/>
            <person name="Satake H."/>
        </authorList>
    </citation>
    <scope>NUCLEOTIDE SEQUENCE</scope>
</reference>
<sequence length="609" mass="71710">MYMSSWDKLSLKSYKEKYEKLEKENEKYLITFSSLYDNDKQYTTKIQEQEHSHDTMSGQLAELNNTVKIQQTKILDLKECLFKKDSENEHLKSKIVDFTTVQNLRAQVKELQGENEHLNSKVIDFTMVQTLQVQVEELKSVNESLNLSVEELSKARALVEATLRKRDEMVFAQCEKIRLLEEQSEPFYEVQSEFDSEIVHDTHDNSEKDVILSLQTQLKEYAELGFSKHDTSLEKLIEMIDKEYESNVLKISITSSTFETKNLELVNEMGDIMKCFDEEKKAFETKISKLEKVLAQRVKDFNDVKTELSKRIDKFETYFANLEKQNALLKSQLASQNYTSLQKENNDLRTSYNVLKEKYGTSCEKLEKENNDLKMHYKRLFDSIKQKKVDSQVFTKSIPKVNVSEKIYTGKFLKPISKKVSQFTTYSLQKDMKYLKKQHSSKTFSYHIHVKNERLKQAWKRKENISKPFKYSRDEMFSMCKRDDSVLKKVKDVRFPFISKRIFQSETPIIMEYLVKISKKARILELKRRYLKITVLTPNTPYPSRKIRRICACTSQKTTKETRSNTPYPGKTNTPYSSYGNKIFWKISNVVPTPRNPQYAVSKTFDTPY</sequence>
<organism evidence="2 3">
    <name type="scientific">Tanacetum coccineum</name>
    <dbReference type="NCBI Taxonomy" id="301880"/>
    <lineage>
        <taxon>Eukaryota</taxon>
        <taxon>Viridiplantae</taxon>
        <taxon>Streptophyta</taxon>
        <taxon>Embryophyta</taxon>
        <taxon>Tracheophyta</taxon>
        <taxon>Spermatophyta</taxon>
        <taxon>Magnoliopsida</taxon>
        <taxon>eudicotyledons</taxon>
        <taxon>Gunneridae</taxon>
        <taxon>Pentapetalae</taxon>
        <taxon>asterids</taxon>
        <taxon>campanulids</taxon>
        <taxon>Asterales</taxon>
        <taxon>Asteraceae</taxon>
        <taxon>Asteroideae</taxon>
        <taxon>Anthemideae</taxon>
        <taxon>Anthemidinae</taxon>
        <taxon>Tanacetum</taxon>
    </lineage>
</organism>
<evidence type="ECO:0000313" key="2">
    <source>
        <dbReference type="EMBL" id="GJT67545.1"/>
    </source>
</evidence>
<name>A0ABQ5FXF8_9ASTR</name>
<protein>
    <submittedName>
        <fullName evidence="2">Uncharacterized protein</fullName>
    </submittedName>
</protein>
<evidence type="ECO:0000256" key="1">
    <source>
        <dbReference type="SAM" id="Coils"/>
    </source>
</evidence>
<comment type="caution">
    <text evidence="2">The sequence shown here is derived from an EMBL/GenBank/DDBJ whole genome shotgun (WGS) entry which is preliminary data.</text>
</comment>
<reference evidence="2" key="2">
    <citation type="submission" date="2022-01" db="EMBL/GenBank/DDBJ databases">
        <authorList>
            <person name="Yamashiro T."/>
            <person name="Shiraishi A."/>
            <person name="Satake H."/>
            <person name="Nakayama K."/>
        </authorList>
    </citation>
    <scope>NUCLEOTIDE SEQUENCE</scope>
</reference>
<keyword evidence="3" id="KW-1185">Reference proteome</keyword>
<proteinExistence type="predicted"/>
<dbReference type="Proteomes" id="UP001151760">
    <property type="component" value="Unassembled WGS sequence"/>
</dbReference>
<evidence type="ECO:0000313" key="3">
    <source>
        <dbReference type="Proteomes" id="UP001151760"/>
    </source>
</evidence>
<feature type="coiled-coil region" evidence="1">
    <location>
        <begin position="273"/>
        <end position="383"/>
    </location>
</feature>
<dbReference type="EMBL" id="BQNB010017819">
    <property type="protein sequence ID" value="GJT67545.1"/>
    <property type="molecule type" value="Genomic_DNA"/>
</dbReference>
<feature type="coiled-coil region" evidence="1">
    <location>
        <begin position="101"/>
        <end position="155"/>
    </location>
</feature>